<feature type="compositionally biased region" description="Polar residues" evidence="1">
    <location>
        <begin position="85"/>
        <end position="104"/>
    </location>
</feature>
<accession>A0ABR4MGK7</accession>
<keyword evidence="3" id="KW-1185">Reference proteome</keyword>
<evidence type="ECO:0000313" key="2">
    <source>
        <dbReference type="EMBL" id="KAL2887412.1"/>
    </source>
</evidence>
<feature type="region of interest" description="Disordered" evidence="1">
    <location>
        <begin position="1"/>
        <end position="373"/>
    </location>
</feature>
<feature type="compositionally biased region" description="Gly residues" evidence="1">
    <location>
        <begin position="165"/>
        <end position="188"/>
    </location>
</feature>
<feature type="compositionally biased region" description="Polar residues" evidence="1">
    <location>
        <begin position="1"/>
        <end position="10"/>
    </location>
</feature>
<dbReference type="Proteomes" id="UP001610728">
    <property type="component" value="Unassembled WGS sequence"/>
</dbReference>
<name>A0ABR4MGK7_9PEZI</name>
<feature type="compositionally biased region" description="Polar residues" evidence="1">
    <location>
        <begin position="211"/>
        <end position="220"/>
    </location>
</feature>
<dbReference type="EMBL" id="JABSNW010000005">
    <property type="protein sequence ID" value="KAL2887412.1"/>
    <property type="molecule type" value="Genomic_DNA"/>
</dbReference>
<feature type="compositionally biased region" description="Polar residues" evidence="1">
    <location>
        <begin position="32"/>
        <end position="44"/>
    </location>
</feature>
<dbReference type="RefSeq" id="XP_070858592.1">
    <property type="nucleotide sequence ID" value="XM_071003437.1"/>
</dbReference>
<evidence type="ECO:0000256" key="1">
    <source>
        <dbReference type="SAM" id="MobiDB-lite"/>
    </source>
</evidence>
<feature type="compositionally biased region" description="Polar residues" evidence="1">
    <location>
        <begin position="328"/>
        <end position="339"/>
    </location>
</feature>
<feature type="compositionally biased region" description="Basic and acidic residues" evidence="1">
    <location>
        <begin position="285"/>
        <end position="310"/>
    </location>
</feature>
<feature type="compositionally biased region" description="Low complexity" evidence="1">
    <location>
        <begin position="54"/>
        <end position="64"/>
    </location>
</feature>
<evidence type="ECO:0008006" key="4">
    <source>
        <dbReference type="Google" id="ProtNLM"/>
    </source>
</evidence>
<comment type="caution">
    <text evidence="2">The sequence shown here is derived from an EMBL/GenBank/DDBJ whole genome shotgun (WGS) entry which is preliminary data.</text>
</comment>
<feature type="compositionally biased region" description="Low complexity" evidence="1">
    <location>
        <begin position="221"/>
        <end position="235"/>
    </location>
</feature>
<feature type="compositionally biased region" description="Low complexity" evidence="1">
    <location>
        <begin position="189"/>
        <end position="208"/>
    </location>
</feature>
<sequence>MSTTLRNTTDAAEKGAATQGSTMKSMMESAAGTIQQGIGSLTGNEETKAKGAAKKAAAQNEKAASQYAKDAAQQQRHAAERGSDYNPSQSGMRSNDPANSNLGNPQWKEGRGADAGMDRAGGLGGAAGKTSHMHDHQGVAGQDTYAQQDMAGQDFTRQNTYGQQGMAGQGMAGQGIAGQGIAGQGIAGQGMADQGMAGQGMASQNMAGESTYGQTHPSSTQQFQAQQGRQFQEGGYHQQQEPGSYSHTQDQKSGTASRKDAAYGASQRVEGAVGSAAAGLTGNRQEQERYNQMHEAGKTKQRAAEADRQTRSQAKAAAAGHDDLRSVPRSSLQGDNTATGMDGMDDLNAGTGSTRHNLRSERRTNIRNDPSAY</sequence>
<organism evidence="2 3">
    <name type="scientific">Ceratocystis lukuohia</name>
    <dbReference type="NCBI Taxonomy" id="2019550"/>
    <lineage>
        <taxon>Eukaryota</taxon>
        <taxon>Fungi</taxon>
        <taxon>Dikarya</taxon>
        <taxon>Ascomycota</taxon>
        <taxon>Pezizomycotina</taxon>
        <taxon>Sordariomycetes</taxon>
        <taxon>Hypocreomycetidae</taxon>
        <taxon>Microascales</taxon>
        <taxon>Ceratocystidaceae</taxon>
        <taxon>Ceratocystis</taxon>
    </lineage>
</organism>
<feature type="compositionally biased region" description="Polar residues" evidence="1">
    <location>
        <begin position="237"/>
        <end position="256"/>
    </location>
</feature>
<proteinExistence type="predicted"/>
<reference evidence="2 3" key="1">
    <citation type="submission" date="2020-05" db="EMBL/GenBank/DDBJ databases">
        <title>Ceratocystis lukuohia genome.</title>
        <authorList>
            <person name="Harrington T.C."/>
            <person name="Kim K."/>
            <person name="Mayers C.G."/>
        </authorList>
    </citation>
    <scope>NUCLEOTIDE SEQUENCE [LARGE SCALE GENOMIC DNA]</scope>
    <source>
        <strain evidence="2 3">C4212</strain>
    </source>
</reference>
<protein>
    <recommendedName>
        <fullName evidence="4">CsbD-like protein</fullName>
    </recommendedName>
</protein>
<evidence type="ECO:0000313" key="3">
    <source>
        <dbReference type="Proteomes" id="UP001610728"/>
    </source>
</evidence>
<dbReference type="GeneID" id="98119145"/>
<gene>
    <name evidence="2" type="ORF">HOO65_050533</name>
</gene>